<keyword evidence="5 6" id="KW-0472">Membrane</keyword>
<comment type="similarity">
    <text evidence="3">Belongs to the band 7/mec-2 family. Flotillin subfamily.</text>
</comment>
<evidence type="ECO:0000313" key="8">
    <source>
        <dbReference type="EMBL" id="QXR06678.1"/>
    </source>
</evidence>
<dbReference type="SUPFAM" id="SSF117892">
    <property type="entry name" value="Band 7/SPFH domain"/>
    <property type="match status" value="1"/>
</dbReference>
<evidence type="ECO:0000256" key="3">
    <source>
        <dbReference type="ARBA" id="ARBA00007161"/>
    </source>
</evidence>
<keyword evidence="6" id="KW-0812">Transmembrane</keyword>
<organism evidence="8 9">
    <name type="scientific">Acinetobacter lwoffii</name>
    <dbReference type="NCBI Taxonomy" id="28090"/>
    <lineage>
        <taxon>Bacteria</taxon>
        <taxon>Pseudomonadati</taxon>
        <taxon>Pseudomonadota</taxon>
        <taxon>Gammaproteobacteria</taxon>
        <taxon>Moraxellales</taxon>
        <taxon>Moraxellaceae</taxon>
        <taxon>Acinetobacter</taxon>
    </lineage>
</organism>
<keyword evidence="4" id="KW-1003">Cell membrane</keyword>
<reference evidence="8" key="1">
    <citation type="submission" date="2018-10" db="EMBL/GenBank/DDBJ databases">
        <authorList>
            <person name="D'Souza A.W."/>
            <person name="Potter R.F."/>
            <person name="Wallace M."/>
            <person name="Shupe A."/>
            <person name="Patel S."/>
            <person name="Sun S."/>
            <person name="Gul D."/>
            <person name="Kwon J.H."/>
            <person name="Andleeb S."/>
            <person name="Burnham C.-A.D."/>
            <person name="Dantas G."/>
        </authorList>
    </citation>
    <scope>NUCLEOTIDE SEQUENCE</scope>
    <source>
        <strain evidence="8">AL_065</strain>
    </source>
</reference>
<proteinExistence type="inferred from homology"/>
<evidence type="ECO:0000256" key="1">
    <source>
        <dbReference type="ARBA" id="ARBA00004167"/>
    </source>
</evidence>
<keyword evidence="6" id="KW-1133">Transmembrane helix</keyword>
<accession>A0AAJ4P2V4</accession>
<evidence type="ECO:0000256" key="4">
    <source>
        <dbReference type="ARBA" id="ARBA00022475"/>
    </source>
</evidence>
<protein>
    <recommendedName>
        <fullName evidence="7">Band 7 domain-containing protein</fullName>
    </recommendedName>
</protein>
<dbReference type="CDD" id="cd03399">
    <property type="entry name" value="SPFH_flotillin"/>
    <property type="match status" value="1"/>
</dbReference>
<reference evidence="8" key="3">
    <citation type="submission" date="2021-06" db="EMBL/GenBank/DDBJ databases">
        <authorList>
            <person name="Diorio-Toth L."/>
        </authorList>
    </citation>
    <scope>NUCLEOTIDE SEQUENCE</scope>
    <source>
        <strain evidence="8">AL_065</strain>
    </source>
</reference>
<dbReference type="Gene3D" id="3.30.479.30">
    <property type="entry name" value="Band 7 domain"/>
    <property type="match status" value="1"/>
</dbReference>
<comment type="subcellular location">
    <subcellularLocation>
        <location evidence="2">Cell membrane</location>
    </subcellularLocation>
    <subcellularLocation>
        <location evidence="1">Membrane</location>
        <topology evidence="1">Single-pass membrane protein</topology>
    </subcellularLocation>
</comment>
<dbReference type="Proteomes" id="UP000293391">
    <property type="component" value="Chromosome"/>
</dbReference>
<gene>
    <name evidence="8" type="ORF">EVX74_011305</name>
</gene>
<dbReference type="PANTHER" id="PTHR13806">
    <property type="entry name" value="FLOTILLIN-RELATED"/>
    <property type="match status" value="1"/>
</dbReference>
<name>A0AAJ4P2V4_ACILW</name>
<dbReference type="GO" id="GO:0005886">
    <property type="term" value="C:plasma membrane"/>
    <property type="evidence" value="ECO:0007669"/>
    <property type="project" value="UniProtKB-SubCell"/>
</dbReference>
<reference evidence="8" key="2">
    <citation type="journal article" date="2019" name="Nat. Commun.">
        <title>Spatiotemporal dynamics of multidrug resistant bacteria on intensive care unit surfaces.</title>
        <authorList>
            <person name="D'Souza A.W."/>
            <person name="Potter R.F."/>
            <person name="Wallace M."/>
            <person name="Shupe A."/>
            <person name="Patel S."/>
            <person name="Sun X."/>
            <person name="Gul D."/>
            <person name="Kwon J.H."/>
            <person name="Andleeb S."/>
            <person name="Burnham C.D."/>
            <person name="Dantas G."/>
        </authorList>
    </citation>
    <scope>NUCLEOTIDE SEQUENCE</scope>
    <source>
        <strain evidence="8">AL_065</strain>
    </source>
</reference>
<dbReference type="PANTHER" id="PTHR13806:SF31">
    <property type="entry name" value="FLOTILLIN-LIKE PROTEIN 1-RELATED"/>
    <property type="match status" value="1"/>
</dbReference>
<sequence length="222" mass="25171">MLTFDLYNILIISGIIFVALVTFGLIIARLYRRSSKEISFVRTGWGGEKVILGGGAIVLPVLHEIIPVNMNTLRLEVRRADDQALITRDRMRVDVMAEFYVRVKPTADSIATAAQTLGQKTMSPNELKNLVEGKFVDSLRAVAAEMAMEELHEKRVDFVQKVQQVVSEDLHKNGLELETVSLTGLDQTGFKYFNPQQALQVKMEIFFKILFLLYFIQNNSIF</sequence>
<evidence type="ECO:0000313" key="9">
    <source>
        <dbReference type="Proteomes" id="UP000293391"/>
    </source>
</evidence>
<dbReference type="Pfam" id="PF01145">
    <property type="entry name" value="Band_7"/>
    <property type="match status" value="1"/>
</dbReference>
<evidence type="ECO:0000256" key="2">
    <source>
        <dbReference type="ARBA" id="ARBA00004236"/>
    </source>
</evidence>
<dbReference type="InterPro" id="IPR036013">
    <property type="entry name" value="Band_7/SPFH_dom_sf"/>
</dbReference>
<dbReference type="InterPro" id="IPR027705">
    <property type="entry name" value="Flotillin_fam"/>
</dbReference>
<evidence type="ECO:0000256" key="5">
    <source>
        <dbReference type="ARBA" id="ARBA00023136"/>
    </source>
</evidence>
<dbReference type="SMART" id="SM00244">
    <property type="entry name" value="PHB"/>
    <property type="match status" value="1"/>
</dbReference>
<evidence type="ECO:0000259" key="7">
    <source>
        <dbReference type="SMART" id="SM00244"/>
    </source>
</evidence>
<feature type="domain" description="Band 7" evidence="7">
    <location>
        <begin position="28"/>
        <end position="197"/>
    </location>
</feature>
<dbReference type="InterPro" id="IPR001107">
    <property type="entry name" value="Band_7"/>
</dbReference>
<dbReference type="AlphaFoldDB" id="A0AAJ4P2V4"/>
<dbReference type="EMBL" id="CP078045">
    <property type="protein sequence ID" value="QXR06678.1"/>
    <property type="molecule type" value="Genomic_DNA"/>
</dbReference>
<evidence type="ECO:0000256" key="6">
    <source>
        <dbReference type="SAM" id="Phobius"/>
    </source>
</evidence>
<feature type="transmembrane region" description="Helical" evidence="6">
    <location>
        <begin position="6"/>
        <end position="28"/>
    </location>
</feature>